<evidence type="ECO:0000313" key="10">
    <source>
        <dbReference type="Proteomes" id="UP000712600"/>
    </source>
</evidence>
<keyword evidence="2 6" id="KW-0812">Transmembrane</keyword>
<feature type="compositionally biased region" description="Basic and acidic residues" evidence="7">
    <location>
        <begin position="86"/>
        <end position="105"/>
    </location>
</feature>
<gene>
    <name evidence="9" type="ORF">F2Q69_00020571</name>
</gene>
<evidence type="ECO:0000256" key="4">
    <source>
        <dbReference type="ARBA" id="ARBA00022989"/>
    </source>
</evidence>
<evidence type="ECO:0000256" key="1">
    <source>
        <dbReference type="ARBA" id="ARBA00004477"/>
    </source>
</evidence>
<feature type="non-terminal residue" evidence="9">
    <location>
        <position position="1"/>
    </location>
</feature>
<dbReference type="Proteomes" id="UP000712600">
    <property type="component" value="Unassembled WGS sequence"/>
</dbReference>
<comment type="caution">
    <text evidence="6">Lacks conserved residue(s) required for the propagation of feature annotation.</text>
</comment>
<comment type="subcellular location">
    <subcellularLocation>
        <location evidence="1 6">Endoplasmic reticulum membrane</location>
        <topology evidence="1 6">Multi-pass membrane protein</topology>
    </subcellularLocation>
</comment>
<feature type="domain" description="Reticulon" evidence="8">
    <location>
        <begin position="153"/>
        <end position="339"/>
    </location>
</feature>
<reference evidence="9" key="1">
    <citation type="submission" date="2019-12" db="EMBL/GenBank/DDBJ databases">
        <title>Genome sequencing and annotation of Brassica cretica.</title>
        <authorList>
            <person name="Studholme D.J."/>
            <person name="Sarris P."/>
        </authorList>
    </citation>
    <scope>NUCLEOTIDE SEQUENCE</scope>
    <source>
        <strain evidence="9">PFS-109/04</strain>
        <tissue evidence="9">Leaf</tissue>
    </source>
</reference>
<keyword evidence="4 6" id="KW-1133">Transmembrane helix</keyword>
<evidence type="ECO:0000256" key="6">
    <source>
        <dbReference type="RuleBase" id="RU363132"/>
    </source>
</evidence>
<feature type="compositionally biased region" description="Basic and acidic residues" evidence="7">
    <location>
        <begin position="55"/>
        <end position="75"/>
    </location>
</feature>
<proteinExistence type="predicted"/>
<dbReference type="InterPro" id="IPR003388">
    <property type="entry name" value="Reticulon"/>
</dbReference>
<feature type="region of interest" description="Disordered" evidence="7">
    <location>
        <begin position="24"/>
        <end position="118"/>
    </location>
</feature>
<evidence type="ECO:0000256" key="5">
    <source>
        <dbReference type="ARBA" id="ARBA00023136"/>
    </source>
</evidence>
<dbReference type="GO" id="GO:0005789">
    <property type="term" value="C:endoplasmic reticulum membrane"/>
    <property type="evidence" value="ECO:0007669"/>
    <property type="project" value="UniProtKB-SubCell"/>
</dbReference>
<evidence type="ECO:0000256" key="7">
    <source>
        <dbReference type="SAM" id="MobiDB-lite"/>
    </source>
</evidence>
<feature type="compositionally biased region" description="Acidic residues" evidence="7">
    <location>
        <begin position="106"/>
        <end position="118"/>
    </location>
</feature>
<dbReference type="GO" id="GO:0009617">
    <property type="term" value="P:response to bacterium"/>
    <property type="evidence" value="ECO:0007669"/>
    <property type="project" value="InterPro"/>
</dbReference>
<evidence type="ECO:0000256" key="3">
    <source>
        <dbReference type="ARBA" id="ARBA00022824"/>
    </source>
</evidence>
<keyword evidence="5 6" id="KW-0472">Membrane</keyword>
<name>A0A8S9QFD5_BRACR</name>
<keyword evidence="3 6" id="KW-0256">Endoplasmic reticulum</keyword>
<dbReference type="PANTHER" id="PTHR10994:SF62">
    <property type="entry name" value="RETICULON-LIKE PROTEIN B8"/>
    <property type="match status" value="1"/>
</dbReference>
<dbReference type="PROSITE" id="PS50845">
    <property type="entry name" value="RETICULON"/>
    <property type="match status" value="1"/>
</dbReference>
<sequence length="339" mass="37997">EEEARDFESEPLLAMFVEKGLYLSNSLQDPNPDPDIRRILQFLGGYPTPGYPRTPDPDKDNKIMDPPDKDPDPDTLKLSGYPIRPRPTERNASHGDGEEIRHLDEEIADGDGEDIGARDGDDEEICHLHINSRSALSRQAIRSSLLRDSILSAADVLLWRNKKISASVLMGATAIWVLFEWINVHFLSLVCYRLLLGMILQFVWSNASGALNRSQSGVPRLVLPKDFFAEVGVTIGTEVNRGLMFLQDLACRGSLKQFLMAAIGLWLAAMIGSCCNFLTVLYIGFVGAHTMPVLYEKYEDEVDGFVDSLLMKFHSHYKKMDTGFLSRISSGRFGFKKHD</sequence>
<dbReference type="EMBL" id="QGKX02001290">
    <property type="protein sequence ID" value="KAF3538422.1"/>
    <property type="molecule type" value="Genomic_DNA"/>
</dbReference>
<dbReference type="PANTHER" id="PTHR10994">
    <property type="entry name" value="RETICULON"/>
    <property type="match status" value="1"/>
</dbReference>
<dbReference type="Pfam" id="PF02453">
    <property type="entry name" value="Reticulon"/>
    <property type="match status" value="1"/>
</dbReference>
<feature type="transmembrane region" description="Helical" evidence="6">
    <location>
        <begin position="258"/>
        <end position="285"/>
    </location>
</feature>
<dbReference type="AlphaFoldDB" id="A0A8S9QFD5"/>
<accession>A0A8S9QFD5</accession>
<dbReference type="InterPro" id="IPR045064">
    <property type="entry name" value="Reticulon-like"/>
</dbReference>
<comment type="caution">
    <text evidence="9">The sequence shown here is derived from an EMBL/GenBank/DDBJ whole genome shotgun (WGS) entry which is preliminary data.</text>
</comment>
<evidence type="ECO:0000256" key="2">
    <source>
        <dbReference type="ARBA" id="ARBA00022692"/>
    </source>
</evidence>
<evidence type="ECO:0000313" key="9">
    <source>
        <dbReference type="EMBL" id="KAF3538422.1"/>
    </source>
</evidence>
<organism evidence="9 10">
    <name type="scientific">Brassica cretica</name>
    <name type="common">Mustard</name>
    <dbReference type="NCBI Taxonomy" id="69181"/>
    <lineage>
        <taxon>Eukaryota</taxon>
        <taxon>Viridiplantae</taxon>
        <taxon>Streptophyta</taxon>
        <taxon>Embryophyta</taxon>
        <taxon>Tracheophyta</taxon>
        <taxon>Spermatophyta</taxon>
        <taxon>Magnoliopsida</taxon>
        <taxon>eudicotyledons</taxon>
        <taxon>Gunneridae</taxon>
        <taxon>Pentapetalae</taxon>
        <taxon>rosids</taxon>
        <taxon>malvids</taxon>
        <taxon>Brassicales</taxon>
        <taxon>Brassicaceae</taxon>
        <taxon>Brassiceae</taxon>
        <taxon>Brassica</taxon>
    </lineage>
</organism>
<evidence type="ECO:0000259" key="8">
    <source>
        <dbReference type="PROSITE" id="PS50845"/>
    </source>
</evidence>
<protein>
    <recommendedName>
        <fullName evidence="6">Reticulon-like protein</fullName>
    </recommendedName>
</protein>